<organism evidence="11 12">
    <name type="scientific">Lophium mytilinum</name>
    <dbReference type="NCBI Taxonomy" id="390894"/>
    <lineage>
        <taxon>Eukaryota</taxon>
        <taxon>Fungi</taxon>
        <taxon>Dikarya</taxon>
        <taxon>Ascomycota</taxon>
        <taxon>Pezizomycotina</taxon>
        <taxon>Dothideomycetes</taxon>
        <taxon>Pleosporomycetidae</taxon>
        <taxon>Mytilinidiales</taxon>
        <taxon>Mytilinidiaceae</taxon>
        <taxon>Lophium</taxon>
    </lineage>
</organism>
<evidence type="ECO:0000256" key="3">
    <source>
        <dbReference type="ARBA" id="ARBA00022853"/>
    </source>
</evidence>
<dbReference type="PANTHER" id="PTHR16062">
    <property type="entry name" value="SWI/SNF-RELATED"/>
    <property type="match status" value="1"/>
</dbReference>
<keyword evidence="12" id="KW-1185">Reference proteome</keyword>
<dbReference type="AlphaFoldDB" id="A0A6A6R257"/>
<dbReference type="Proteomes" id="UP000799750">
    <property type="component" value="Unassembled WGS sequence"/>
</dbReference>
<feature type="compositionally biased region" description="Polar residues" evidence="9">
    <location>
        <begin position="534"/>
        <end position="547"/>
    </location>
</feature>
<feature type="region of interest" description="Disordered" evidence="9">
    <location>
        <begin position="347"/>
        <end position="466"/>
    </location>
</feature>
<dbReference type="Gene3D" id="1.20.920.10">
    <property type="entry name" value="Bromodomain-like"/>
    <property type="match status" value="2"/>
</dbReference>
<evidence type="ECO:0000256" key="6">
    <source>
        <dbReference type="ARBA" id="ARBA00023163"/>
    </source>
</evidence>
<feature type="region of interest" description="Disordered" evidence="9">
    <location>
        <begin position="509"/>
        <end position="565"/>
    </location>
</feature>
<dbReference type="EMBL" id="MU004185">
    <property type="protein sequence ID" value="KAF2498785.1"/>
    <property type="molecule type" value="Genomic_DNA"/>
</dbReference>
<evidence type="ECO:0000256" key="2">
    <source>
        <dbReference type="ARBA" id="ARBA00022737"/>
    </source>
</evidence>
<evidence type="ECO:0000259" key="10">
    <source>
        <dbReference type="PROSITE" id="PS50014"/>
    </source>
</evidence>
<evidence type="ECO:0000256" key="8">
    <source>
        <dbReference type="PROSITE-ProRule" id="PRU00035"/>
    </source>
</evidence>
<dbReference type="Pfam" id="PF22994">
    <property type="entry name" value="RSC4_Ig_like"/>
    <property type="match status" value="1"/>
</dbReference>
<keyword evidence="4" id="KW-0805">Transcription regulation</keyword>
<dbReference type="SUPFAM" id="SSF47370">
    <property type="entry name" value="Bromodomain"/>
    <property type="match status" value="2"/>
</dbReference>
<name>A0A6A6R257_9PEZI</name>
<dbReference type="GO" id="GO:0016586">
    <property type="term" value="C:RSC-type complex"/>
    <property type="evidence" value="ECO:0007669"/>
    <property type="project" value="InterPro"/>
</dbReference>
<sequence length="701" mass="76556">MDREAKRKAAGNATLDHEGRAAKRQKLPGDADPVIETVETTTTVGLKFVDSLKAAKDKTGRPIATHFLALPDKNALPVYYEEILLPVAIDTIETKLKAGQYSSLAQVEGDLKRLVHNAKTFNDRKSLIYDDAERVRKTASNFMVKHNPSYRDPGYIAVPTPIPEHLVKEKEKEKEKENGVTGSAVKPAAGAHDSADRSRRAAPAQHTPTVKALRATSRSTIVEVDNADYNNKSFQQAQEQIVEQLIHYTEADLQIFQPFINLPNRSLKDYYQTIKTPMSLMGVKKKVQGVRGREPATGFTDLKSWKAFEDEMSLIWRNAKTYNEDGSDIFNLAVEFEEIFRQRLAEAKSKVEEPPQPKLKINMSAPKQQSIKLRLGGIKGSPTPGTPTPDTPAGRSSGTPGVIVDSGALERQRSHVQASMNGQRPTSSGTPSQVQGPRNPFGGGRSGSGSIPPLSGDPSYSAAASPGLNGVKTETYHAQSPALNSIRLSSAAPEVQNPRLSVPMHTPLGGSTMPPPQHITPRPTSGSPHPLPNMGQSFGYNPQSYSTQPPPAAFENHARAAGKSGSDALLPSIQLNTHPLLVQQKPWSHSIPASRDSTQQSLTLTLPAAYHYLQIVPHIPVATTSRLYRLFVTVNNTRMLEVTRQDGQKEKGRPVFEAKLQPGVNRIEVEAVAEKEKGRKSDGMGEVEGEKCTIFVHLMRP</sequence>
<dbReference type="InterPro" id="IPR037382">
    <property type="entry name" value="Rsc/polybromo"/>
</dbReference>
<proteinExistence type="predicted"/>
<dbReference type="InterPro" id="IPR054551">
    <property type="entry name" value="RSC4_Ig-like"/>
</dbReference>
<evidence type="ECO:0000256" key="7">
    <source>
        <dbReference type="ARBA" id="ARBA00023242"/>
    </source>
</evidence>
<feature type="region of interest" description="Disordered" evidence="9">
    <location>
        <begin position="1"/>
        <end position="32"/>
    </location>
</feature>
<keyword evidence="7" id="KW-0539">Nucleus</keyword>
<reference evidence="11" key="1">
    <citation type="journal article" date="2020" name="Stud. Mycol.">
        <title>101 Dothideomycetes genomes: a test case for predicting lifestyles and emergence of pathogens.</title>
        <authorList>
            <person name="Haridas S."/>
            <person name="Albert R."/>
            <person name="Binder M."/>
            <person name="Bloem J."/>
            <person name="Labutti K."/>
            <person name="Salamov A."/>
            <person name="Andreopoulos B."/>
            <person name="Baker S."/>
            <person name="Barry K."/>
            <person name="Bills G."/>
            <person name="Bluhm B."/>
            <person name="Cannon C."/>
            <person name="Castanera R."/>
            <person name="Culley D."/>
            <person name="Daum C."/>
            <person name="Ezra D."/>
            <person name="Gonzalez J."/>
            <person name="Henrissat B."/>
            <person name="Kuo A."/>
            <person name="Liang C."/>
            <person name="Lipzen A."/>
            <person name="Lutzoni F."/>
            <person name="Magnuson J."/>
            <person name="Mondo S."/>
            <person name="Nolan M."/>
            <person name="Ohm R."/>
            <person name="Pangilinan J."/>
            <person name="Park H.-J."/>
            <person name="Ramirez L."/>
            <person name="Alfaro M."/>
            <person name="Sun H."/>
            <person name="Tritt A."/>
            <person name="Yoshinaga Y."/>
            <person name="Zwiers L.-H."/>
            <person name="Turgeon B."/>
            <person name="Goodwin S."/>
            <person name="Spatafora J."/>
            <person name="Crous P."/>
            <person name="Grigoriev I."/>
        </authorList>
    </citation>
    <scope>NUCLEOTIDE SEQUENCE</scope>
    <source>
        <strain evidence="11">CBS 269.34</strain>
    </source>
</reference>
<dbReference type="GO" id="GO:0006368">
    <property type="term" value="P:transcription elongation by RNA polymerase II"/>
    <property type="evidence" value="ECO:0007669"/>
    <property type="project" value="TreeGrafter"/>
</dbReference>
<feature type="compositionally biased region" description="Low complexity" evidence="9">
    <location>
        <begin position="448"/>
        <end position="459"/>
    </location>
</feature>
<dbReference type="SMART" id="SM00297">
    <property type="entry name" value="BROMO"/>
    <property type="match status" value="2"/>
</dbReference>
<evidence type="ECO:0000256" key="5">
    <source>
        <dbReference type="ARBA" id="ARBA00023117"/>
    </source>
</evidence>
<comment type="subcellular location">
    <subcellularLocation>
        <location evidence="1">Nucleus</location>
    </subcellularLocation>
</comment>
<gene>
    <name evidence="11" type="ORF">BU16DRAFT_548433</name>
</gene>
<evidence type="ECO:0000313" key="11">
    <source>
        <dbReference type="EMBL" id="KAF2498785.1"/>
    </source>
</evidence>
<dbReference type="OrthoDB" id="6017at2759"/>
<dbReference type="PROSITE" id="PS50014">
    <property type="entry name" value="BROMODOMAIN_2"/>
    <property type="match status" value="2"/>
</dbReference>
<evidence type="ECO:0000313" key="12">
    <source>
        <dbReference type="Proteomes" id="UP000799750"/>
    </source>
</evidence>
<dbReference type="CDD" id="cd04369">
    <property type="entry name" value="Bromodomain"/>
    <property type="match status" value="2"/>
</dbReference>
<protein>
    <submittedName>
        <fullName evidence="11">Bromodomain-containing protein</fullName>
    </submittedName>
</protein>
<evidence type="ECO:0000256" key="1">
    <source>
        <dbReference type="ARBA" id="ARBA00004123"/>
    </source>
</evidence>
<dbReference type="PRINTS" id="PR00503">
    <property type="entry name" value="BROMODOMAIN"/>
</dbReference>
<dbReference type="Pfam" id="PF00439">
    <property type="entry name" value="Bromodomain"/>
    <property type="match status" value="2"/>
</dbReference>
<dbReference type="FunFam" id="1.20.920.10:FF:000083">
    <property type="entry name" value="WGS project CABT00000000 data, contig 2.8"/>
    <property type="match status" value="1"/>
</dbReference>
<dbReference type="PANTHER" id="PTHR16062:SF20">
    <property type="entry name" value="CHROMATIN STRUCTURE-REMODELING COMPLEX SUBUNIT RSC4"/>
    <property type="match status" value="1"/>
</dbReference>
<evidence type="ECO:0000256" key="4">
    <source>
        <dbReference type="ARBA" id="ARBA00023015"/>
    </source>
</evidence>
<accession>A0A6A6R257</accession>
<dbReference type="InterPro" id="IPR001487">
    <property type="entry name" value="Bromodomain"/>
</dbReference>
<dbReference type="InterPro" id="IPR036427">
    <property type="entry name" value="Bromodomain-like_sf"/>
</dbReference>
<feature type="domain" description="Bromo" evidence="10">
    <location>
        <begin position="248"/>
        <end position="330"/>
    </location>
</feature>
<dbReference type="GO" id="GO:0003682">
    <property type="term" value="F:chromatin binding"/>
    <property type="evidence" value="ECO:0007669"/>
    <property type="project" value="TreeGrafter"/>
</dbReference>
<dbReference type="GO" id="GO:0006338">
    <property type="term" value="P:chromatin remodeling"/>
    <property type="evidence" value="ECO:0007669"/>
    <property type="project" value="InterPro"/>
</dbReference>
<feature type="compositionally biased region" description="Polar residues" evidence="9">
    <location>
        <begin position="415"/>
        <end position="435"/>
    </location>
</feature>
<keyword evidence="5 8" id="KW-0103">Bromodomain</keyword>
<keyword evidence="6" id="KW-0804">Transcription</keyword>
<keyword evidence="2" id="KW-0677">Repeat</keyword>
<feature type="region of interest" description="Disordered" evidence="9">
    <location>
        <begin position="170"/>
        <end position="210"/>
    </location>
</feature>
<feature type="domain" description="Bromo" evidence="10">
    <location>
        <begin position="59"/>
        <end position="129"/>
    </location>
</feature>
<evidence type="ECO:0000256" key="9">
    <source>
        <dbReference type="SAM" id="MobiDB-lite"/>
    </source>
</evidence>
<keyword evidence="3" id="KW-0156">Chromatin regulator</keyword>